<dbReference type="PANTHER" id="PTHR31642">
    <property type="entry name" value="TRICHOTHECENE 3-O-ACETYLTRANSFERASE"/>
    <property type="match status" value="1"/>
</dbReference>
<keyword evidence="3" id="KW-0012">Acyltransferase</keyword>
<dbReference type="EnsemblPlants" id="EMT30236">
    <property type="protein sequence ID" value="EMT30236"/>
    <property type="gene ID" value="F775_15073"/>
</dbReference>
<sequence>MEVHVLSSKLVKPASTKLAAGAPEYIPLSVFDKVTYQMHMAMIFAFAAPAPAPTAAALEKGLAVALSEYRTLAGQLVRNRSEGPGVLLNDRGARVGEACVDADMVDVDVALPNPKPELLQLLPDLEEEAIKEVVVLQLTRFRCGSLAVGFARNHAVAGGRATSNFLVAWGRATRGLTMGLPPMYKYNHLDLFQPRPSHCIHEFEFDHRNREYYLPPPPAPAPTATAGDKKVIVVHKAHFSKDWIAGLRDTTSQGRDRPFTRFETILAQLWRAMTRARGLSQDDISTVRISVDGRSRLGMPAEYASNLVLWAFPRARVSDLLGQPLSHAAQLIHDEDDISTVRISVDGRSRLGMPAEYASNLVLWAFPRARVSDLLGQPLSHAAQLIHDEVARVADPAYFRSFVDFATSGLVEQEGLAPSSEINMRDVLCPDLEVHSWLTFQFYDMDFGTGTPTYVMPSYIPAEGLIFLAPSYIGDGSIDAFVPVFQDNLEAFKQCLYSIDHHDKE</sequence>
<dbReference type="InterPro" id="IPR023213">
    <property type="entry name" value="CAT-like_dom_sf"/>
</dbReference>
<dbReference type="Gene3D" id="3.30.559.10">
    <property type="entry name" value="Chloramphenicol acetyltransferase-like domain"/>
    <property type="match status" value="3"/>
</dbReference>
<dbReference type="AlphaFoldDB" id="M8D1Z2"/>
<evidence type="ECO:0000256" key="2">
    <source>
        <dbReference type="ARBA" id="ARBA00022679"/>
    </source>
</evidence>
<evidence type="ECO:0000256" key="3">
    <source>
        <dbReference type="ARBA" id="ARBA00023315"/>
    </source>
</evidence>
<accession>M8D1Z2</accession>
<protein>
    <submittedName>
        <fullName evidence="4">Anthranilate N-benzoyltransferase protein 1</fullName>
    </submittedName>
</protein>
<dbReference type="GO" id="GO:0016747">
    <property type="term" value="F:acyltransferase activity, transferring groups other than amino-acyl groups"/>
    <property type="evidence" value="ECO:0007669"/>
    <property type="project" value="UniProtKB-ARBA"/>
</dbReference>
<name>M8D1Z2_AEGTA</name>
<dbReference type="InterPro" id="IPR050317">
    <property type="entry name" value="Plant_Fungal_Acyltransferase"/>
</dbReference>
<comment type="similarity">
    <text evidence="1">Belongs to the plant acyltransferase family.</text>
</comment>
<evidence type="ECO:0000256" key="1">
    <source>
        <dbReference type="ARBA" id="ARBA00009861"/>
    </source>
</evidence>
<reference evidence="4" key="1">
    <citation type="submission" date="2015-06" db="UniProtKB">
        <authorList>
            <consortium name="EnsemblPlants"/>
        </authorList>
    </citation>
    <scope>IDENTIFICATION</scope>
</reference>
<dbReference type="PANTHER" id="PTHR31642:SF168">
    <property type="entry name" value="GENOME ASSEMBLY, CHROMOSOME: II"/>
    <property type="match status" value="1"/>
</dbReference>
<dbReference type="Pfam" id="PF02458">
    <property type="entry name" value="Transferase"/>
    <property type="match status" value="1"/>
</dbReference>
<keyword evidence="2" id="KW-0808">Transferase</keyword>
<organism evidence="4">
    <name type="scientific">Aegilops tauschii</name>
    <name type="common">Tausch's goatgrass</name>
    <name type="synonym">Aegilops squarrosa</name>
    <dbReference type="NCBI Taxonomy" id="37682"/>
    <lineage>
        <taxon>Eukaryota</taxon>
        <taxon>Viridiplantae</taxon>
        <taxon>Streptophyta</taxon>
        <taxon>Embryophyta</taxon>
        <taxon>Tracheophyta</taxon>
        <taxon>Spermatophyta</taxon>
        <taxon>Magnoliopsida</taxon>
        <taxon>Liliopsida</taxon>
        <taxon>Poales</taxon>
        <taxon>Poaceae</taxon>
        <taxon>BOP clade</taxon>
        <taxon>Pooideae</taxon>
        <taxon>Triticodae</taxon>
        <taxon>Triticeae</taxon>
        <taxon>Triticinae</taxon>
        <taxon>Aegilops</taxon>
    </lineage>
</organism>
<proteinExistence type="inferred from homology"/>
<evidence type="ECO:0000313" key="4">
    <source>
        <dbReference type="EnsemblPlants" id="EMT30236"/>
    </source>
</evidence>